<evidence type="ECO:0000313" key="1">
    <source>
        <dbReference type="EMBL" id="AHI00309.1"/>
    </source>
</evidence>
<dbReference type="OrthoDB" id="3382273at2"/>
<dbReference type="KEGG" id="kal:KALB_6950"/>
<dbReference type="InterPro" id="IPR012349">
    <property type="entry name" value="Split_barrel_FMN-bd"/>
</dbReference>
<dbReference type="HOGENOM" id="CLU_1649925_0_0_11"/>
<keyword evidence="2" id="KW-1185">Reference proteome</keyword>
<proteinExistence type="predicted"/>
<organism evidence="1 2">
    <name type="scientific">Kutzneria albida DSM 43870</name>
    <dbReference type="NCBI Taxonomy" id="1449976"/>
    <lineage>
        <taxon>Bacteria</taxon>
        <taxon>Bacillati</taxon>
        <taxon>Actinomycetota</taxon>
        <taxon>Actinomycetes</taxon>
        <taxon>Pseudonocardiales</taxon>
        <taxon>Pseudonocardiaceae</taxon>
        <taxon>Kutzneria</taxon>
    </lineage>
</organism>
<dbReference type="Gene3D" id="2.30.110.10">
    <property type="entry name" value="Electron Transport, Fmn-binding Protein, Chain A"/>
    <property type="match status" value="1"/>
</dbReference>
<dbReference type="SUPFAM" id="SSF50475">
    <property type="entry name" value="FMN-binding split barrel"/>
    <property type="match status" value="1"/>
</dbReference>
<protein>
    <recommendedName>
        <fullName evidence="3">Pyridoxamine 5'-phosphate oxidase putative domain-containing protein</fullName>
    </recommendedName>
</protein>
<reference evidence="1 2" key="1">
    <citation type="journal article" date="2014" name="BMC Genomics">
        <title>Complete genome sequence of producer of the glycopeptide antibiotic Aculeximycin Kutzneria albida DSM 43870T, a representative of minor genus of Pseudonocardiaceae.</title>
        <authorList>
            <person name="Rebets Y."/>
            <person name="Tokovenko B."/>
            <person name="Lushchyk I."/>
            <person name="Ruckert C."/>
            <person name="Zaburannyi N."/>
            <person name="Bechthold A."/>
            <person name="Kalinowski J."/>
            <person name="Luzhetskyy A."/>
        </authorList>
    </citation>
    <scope>NUCLEOTIDE SEQUENCE [LARGE SCALE GENOMIC DNA]</scope>
    <source>
        <strain evidence="1">DSM 43870</strain>
    </source>
</reference>
<dbReference type="AlphaFoldDB" id="W5WGI3"/>
<dbReference type="RefSeq" id="WP_025360169.1">
    <property type="nucleotide sequence ID" value="NZ_CP007155.1"/>
</dbReference>
<evidence type="ECO:0008006" key="3">
    <source>
        <dbReference type="Google" id="ProtNLM"/>
    </source>
</evidence>
<dbReference type="STRING" id="1449976.KALB_6950"/>
<dbReference type="EMBL" id="CP007155">
    <property type="protein sequence ID" value="AHI00309.1"/>
    <property type="molecule type" value="Genomic_DNA"/>
</dbReference>
<dbReference type="Proteomes" id="UP000019225">
    <property type="component" value="Chromosome"/>
</dbReference>
<gene>
    <name evidence="1" type="ORF">KALB_6950</name>
</gene>
<sequence>MADLHEIAPSFVEMAHQIVWCTVSTVDSSDRPRSRVLHPLWEWQDGELTGWILTGATPAKRAHLARSPHVACNYWTPSHDTCLAECHAEWVADLDTKTRIWNLFREAPEPLGYDPGGIGVPGWTGPDAPTVALLRLRPWRLRVLPGENLAKGVPVTSWRA</sequence>
<dbReference type="eggNOG" id="COG3871">
    <property type="taxonomic scope" value="Bacteria"/>
</dbReference>
<evidence type="ECO:0000313" key="2">
    <source>
        <dbReference type="Proteomes" id="UP000019225"/>
    </source>
</evidence>
<name>W5WGI3_9PSEU</name>
<accession>W5WGI3</accession>